<evidence type="ECO:0000256" key="4">
    <source>
        <dbReference type="ARBA" id="ARBA00023125"/>
    </source>
</evidence>
<evidence type="ECO:0000256" key="1">
    <source>
        <dbReference type="ARBA" id="ARBA00004453"/>
    </source>
</evidence>
<evidence type="ECO:0000256" key="2">
    <source>
        <dbReference type="ARBA" id="ARBA00010610"/>
    </source>
</evidence>
<evidence type="ECO:0000313" key="7">
    <source>
        <dbReference type="EMBL" id="CAB3773827.1"/>
    </source>
</evidence>
<evidence type="ECO:0000259" key="6">
    <source>
        <dbReference type="SMART" id="SM00528"/>
    </source>
</evidence>
<keyword evidence="3" id="KW-0963">Cytoplasm</keyword>
<feature type="domain" description="DNA-binding protein H-NS-like C-terminal" evidence="6">
    <location>
        <begin position="57"/>
        <end position="96"/>
    </location>
</feature>
<dbReference type="GO" id="GO:0003677">
    <property type="term" value="F:DNA binding"/>
    <property type="evidence" value="ECO:0007669"/>
    <property type="project" value="UniProtKB-KW"/>
</dbReference>
<gene>
    <name evidence="7" type="ORF">LMG29542_07454</name>
</gene>
<dbReference type="PANTHER" id="PTHR38097:SF2">
    <property type="entry name" value="DNA-BINDING PROTEIN STPA"/>
    <property type="match status" value="1"/>
</dbReference>
<dbReference type="InterPro" id="IPR027444">
    <property type="entry name" value="H-NS_C_dom"/>
</dbReference>
<comment type="subcellular location">
    <subcellularLocation>
        <location evidence="1">Cytoplasm</location>
        <location evidence="1">Nucleoid</location>
    </subcellularLocation>
</comment>
<evidence type="ECO:0000256" key="5">
    <source>
        <dbReference type="SAM" id="MobiDB-lite"/>
    </source>
</evidence>
<proteinExistence type="inferred from homology"/>
<keyword evidence="8" id="KW-1185">Reference proteome</keyword>
<accession>A0A6J5F8L5</accession>
<organism evidence="7 8">
    <name type="scientific">Paraburkholderia humisilvae</name>
    <dbReference type="NCBI Taxonomy" id="627669"/>
    <lineage>
        <taxon>Bacteria</taxon>
        <taxon>Pseudomonadati</taxon>
        <taxon>Pseudomonadota</taxon>
        <taxon>Betaproteobacteria</taxon>
        <taxon>Burkholderiales</taxon>
        <taxon>Burkholderiaceae</taxon>
        <taxon>Paraburkholderia</taxon>
    </lineage>
</organism>
<dbReference type="EMBL" id="CADIKH010000087">
    <property type="protein sequence ID" value="CAB3773827.1"/>
    <property type="molecule type" value="Genomic_DNA"/>
</dbReference>
<dbReference type="Gene3D" id="4.10.430.30">
    <property type="match status" value="1"/>
</dbReference>
<evidence type="ECO:0000256" key="3">
    <source>
        <dbReference type="ARBA" id="ARBA00022490"/>
    </source>
</evidence>
<keyword evidence="4 7" id="KW-0238">DNA-binding</keyword>
<dbReference type="RefSeq" id="WP_175232755.1">
    <property type="nucleotide sequence ID" value="NZ_CADIKH010000087.1"/>
</dbReference>
<dbReference type="AlphaFoldDB" id="A0A6J5F8L5"/>
<dbReference type="Pfam" id="PF00816">
    <property type="entry name" value="Histone_HNS"/>
    <property type="match status" value="1"/>
</dbReference>
<feature type="region of interest" description="Disordered" evidence="5">
    <location>
        <begin position="51"/>
        <end position="83"/>
    </location>
</feature>
<reference evidence="7 8" key="1">
    <citation type="submission" date="2020-04" db="EMBL/GenBank/DDBJ databases">
        <authorList>
            <person name="De Canck E."/>
        </authorList>
    </citation>
    <scope>NUCLEOTIDE SEQUENCE [LARGE SCALE GENOMIC DNA]</scope>
    <source>
        <strain evidence="7 8">LMG 29542</strain>
    </source>
</reference>
<comment type="similarity">
    <text evidence="2">Belongs to the histone-like protein H-NS family.</text>
</comment>
<dbReference type="GO" id="GO:0009295">
    <property type="term" value="C:nucleoid"/>
    <property type="evidence" value="ECO:0007669"/>
    <property type="project" value="UniProtKB-SubCell"/>
</dbReference>
<dbReference type="Proteomes" id="UP000494363">
    <property type="component" value="Unassembled WGS sequence"/>
</dbReference>
<dbReference type="PANTHER" id="PTHR38097">
    <property type="match status" value="1"/>
</dbReference>
<dbReference type="SMART" id="SM00528">
    <property type="entry name" value="HNS"/>
    <property type="match status" value="1"/>
</dbReference>
<protein>
    <submittedName>
        <fullName evidence="7">DNA-binding protein Bv3F</fullName>
    </submittedName>
</protein>
<dbReference type="SUPFAM" id="SSF81273">
    <property type="entry name" value="H-NS histone-like proteins"/>
    <property type="match status" value="1"/>
</dbReference>
<sequence>MATYLELRAQAETLLQQAEKARLAEIQVVIEDVRSRVAEYGLTPEQVFGRERASRKTGARGAVLPKYRDPSTGTTWSGRGREPHWIKGKKRERFLIKT</sequence>
<name>A0A6J5F8L5_9BURK</name>
<evidence type="ECO:0000313" key="8">
    <source>
        <dbReference type="Proteomes" id="UP000494363"/>
    </source>
</evidence>